<evidence type="ECO:0000313" key="1">
    <source>
        <dbReference type="EMBL" id="TKW51659.1"/>
    </source>
</evidence>
<organism evidence="1 2">
    <name type="scientific">Colletotrichum tanaceti</name>
    <dbReference type="NCBI Taxonomy" id="1306861"/>
    <lineage>
        <taxon>Eukaryota</taxon>
        <taxon>Fungi</taxon>
        <taxon>Dikarya</taxon>
        <taxon>Ascomycota</taxon>
        <taxon>Pezizomycotina</taxon>
        <taxon>Sordariomycetes</taxon>
        <taxon>Hypocreomycetidae</taxon>
        <taxon>Glomerellales</taxon>
        <taxon>Glomerellaceae</taxon>
        <taxon>Colletotrichum</taxon>
        <taxon>Colletotrichum destructivum species complex</taxon>
    </lineage>
</organism>
<reference evidence="1 2" key="1">
    <citation type="journal article" date="2019" name="PLoS ONE">
        <title>Comparative genome analysis indicates high evolutionary potential of pathogenicity genes in Colletotrichum tanaceti.</title>
        <authorList>
            <person name="Lelwala R.V."/>
            <person name="Korhonen P.K."/>
            <person name="Young N.D."/>
            <person name="Scott J.B."/>
            <person name="Ades P.A."/>
            <person name="Gasser R.B."/>
            <person name="Taylor P.W.J."/>
        </authorList>
    </citation>
    <scope>NUCLEOTIDE SEQUENCE [LARGE SCALE GENOMIC DNA]</scope>
    <source>
        <strain evidence="1">BRIP57314</strain>
    </source>
</reference>
<gene>
    <name evidence="1" type="ORF">CTA1_12606</name>
</gene>
<dbReference type="AlphaFoldDB" id="A0A4U6X9E0"/>
<protein>
    <submittedName>
        <fullName evidence="1">Uncharacterized protein</fullName>
    </submittedName>
</protein>
<feature type="non-terminal residue" evidence="1">
    <location>
        <position position="1"/>
    </location>
</feature>
<accession>A0A4U6X9E0</accession>
<evidence type="ECO:0000313" key="2">
    <source>
        <dbReference type="Proteomes" id="UP000310108"/>
    </source>
</evidence>
<dbReference type="EMBL" id="PJEX01000290">
    <property type="protein sequence ID" value="TKW51659.1"/>
    <property type="molecule type" value="Genomic_DNA"/>
</dbReference>
<comment type="caution">
    <text evidence="1">The sequence shown here is derived from an EMBL/GenBank/DDBJ whole genome shotgun (WGS) entry which is preliminary data.</text>
</comment>
<proteinExistence type="predicted"/>
<dbReference type="Proteomes" id="UP000310108">
    <property type="component" value="Unassembled WGS sequence"/>
</dbReference>
<keyword evidence="2" id="KW-1185">Reference proteome</keyword>
<name>A0A4U6X9E0_9PEZI</name>
<sequence>LSVFAWVDTPAGWELAVSILREEVIFAFHDNVWRYCLAIRTNTLNDRNLFTITRLLRMRPSTLLALYEVLCLLWSDTRRVTYVKEAISHISYVFKSRWKPSINQVNNPFANCLLF</sequence>